<dbReference type="EC" id="3.6.1.-" evidence="4"/>
<dbReference type="PANTHER" id="PTHR11839:SF22">
    <property type="entry name" value="NUDIX HYDROLASE 26, CHLOROPLASTIC"/>
    <property type="match status" value="1"/>
</dbReference>
<reference evidence="6 7" key="1">
    <citation type="submission" date="2020-04" db="EMBL/GenBank/DDBJ databases">
        <authorList>
            <person name="Yoon J."/>
        </authorList>
    </citation>
    <scope>NUCLEOTIDE SEQUENCE [LARGE SCALE GENOMIC DNA]</scope>
    <source>
        <strain evidence="6 7">KMU-115</strain>
    </source>
</reference>
<comment type="cofactor">
    <cofactor evidence="2">
        <name>Mg(2+)</name>
        <dbReference type="ChEBI" id="CHEBI:18420"/>
    </cofactor>
</comment>
<dbReference type="CDD" id="cd03671">
    <property type="entry name" value="NUDIX_Ap4A_hydrolase_plant_like"/>
    <property type="match status" value="1"/>
</dbReference>
<comment type="caution">
    <text evidence="6">The sequence shown here is derived from an EMBL/GenBank/DDBJ whole genome shotgun (WGS) entry which is preliminary data.</text>
</comment>
<evidence type="ECO:0000259" key="5">
    <source>
        <dbReference type="PROSITE" id="PS51462"/>
    </source>
</evidence>
<dbReference type="Pfam" id="PF00293">
    <property type="entry name" value="NUDIX"/>
    <property type="match status" value="1"/>
</dbReference>
<dbReference type="RefSeq" id="WP_168623585.1">
    <property type="nucleotide sequence ID" value="NZ_JAAZQQ010000003.1"/>
</dbReference>
<feature type="short sequence motif" description="Nudix box" evidence="4">
    <location>
        <begin position="44"/>
        <end position="65"/>
    </location>
</feature>
<dbReference type="AlphaFoldDB" id="A0A7X6H101"/>
<evidence type="ECO:0000256" key="1">
    <source>
        <dbReference type="ARBA" id="ARBA00001936"/>
    </source>
</evidence>
<dbReference type="InterPro" id="IPR022927">
    <property type="entry name" value="RppH"/>
</dbReference>
<accession>A0A7X6H101</accession>
<comment type="cofactor">
    <cofactor evidence="4">
        <name>a divalent metal cation</name>
        <dbReference type="ChEBI" id="CHEBI:60240"/>
    </cofactor>
</comment>
<evidence type="ECO:0000256" key="2">
    <source>
        <dbReference type="ARBA" id="ARBA00001946"/>
    </source>
</evidence>
<dbReference type="Proteomes" id="UP000526408">
    <property type="component" value="Unassembled WGS sequence"/>
</dbReference>
<organism evidence="6 7">
    <name type="scientific">Roseicyclus persicicus</name>
    <dbReference type="NCBI Taxonomy" id="2650661"/>
    <lineage>
        <taxon>Bacteria</taxon>
        <taxon>Pseudomonadati</taxon>
        <taxon>Pseudomonadota</taxon>
        <taxon>Alphaproteobacteria</taxon>
        <taxon>Rhodobacterales</taxon>
        <taxon>Roseobacteraceae</taxon>
        <taxon>Roseicyclus</taxon>
    </lineage>
</organism>
<evidence type="ECO:0000313" key="6">
    <source>
        <dbReference type="EMBL" id="NKX45203.1"/>
    </source>
</evidence>
<dbReference type="Gene3D" id="3.90.79.10">
    <property type="entry name" value="Nucleoside Triphosphate Pyrophosphohydrolase"/>
    <property type="match status" value="1"/>
</dbReference>
<evidence type="ECO:0000313" key="7">
    <source>
        <dbReference type="Proteomes" id="UP000526408"/>
    </source>
</evidence>
<sequence>MTPEEIAALPYRPCVGVVLTDGQGRVFAGQRADMADPAWQMPQGGIDAGETPVDAALRELREETGVKKRHVTVLAETADWLPYDLPPEVLPYRGKYRGQTQKWVLMRLDAGEEVIDLTHEDVEFSAWRWMTGAELLALIVPFKRPIYEAVLGEFGLA</sequence>
<protein>
    <recommendedName>
        <fullName evidence="4">RNA pyrophosphohydrolase</fullName>
        <ecNumber evidence="4">3.6.1.-</ecNumber>
    </recommendedName>
    <alternativeName>
        <fullName evidence="4">(Di)nucleoside polyphosphate hydrolase</fullName>
    </alternativeName>
</protein>
<dbReference type="PROSITE" id="PS00893">
    <property type="entry name" value="NUDIX_BOX"/>
    <property type="match status" value="1"/>
</dbReference>
<dbReference type="SUPFAM" id="SSF55811">
    <property type="entry name" value="Nudix"/>
    <property type="match status" value="1"/>
</dbReference>
<evidence type="ECO:0000256" key="4">
    <source>
        <dbReference type="HAMAP-Rule" id="MF_00298"/>
    </source>
</evidence>
<keyword evidence="3 4" id="KW-0378">Hydrolase</keyword>
<comment type="function">
    <text evidence="4">Accelerates the degradation of transcripts by removing pyrophosphate from the 5'-end of triphosphorylated RNA, leading to a more labile monophosphorylated state that can stimulate subsequent ribonuclease cleavage.</text>
</comment>
<gene>
    <name evidence="4" type="primary">rppH</name>
    <name evidence="4" type="synonym">nudH</name>
    <name evidence="6" type="ORF">HCU73_11415</name>
</gene>
<dbReference type="PROSITE" id="PS51462">
    <property type="entry name" value="NUDIX"/>
    <property type="match status" value="1"/>
</dbReference>
<dbReference type="EMBL" id="JAAZQQ010000003">
    <property type="protein sequence ID" value="NKX45203.1"/>
    <property type="molecule type" value="Genomic_DNA"/>
</dbReference>
<dbReference type="PANTHER" id="PTHR11839">
    <property type="entry name" value="UDP/ADP-SUGAR PYROPHOSPHATASE"/>
    <property type="match status" value="1"/>
</dbReference>
<dbReference type="InterPro" id="IPR000086">
    <property type="entry name" value="NUDIX_hydrolase_dom"/>
</dbReference>
<dbReference type="GO" id="GO:0006753">
    <property type="term" value="P:nucleoside phosphate metabolic process"/>
    <property type="evidence" value="ECO:0007669"/>
    <property type="project" value="TreeGrafter"/>
</dbReference>
<dbReference type="NCBIfam" id="NF001938">
    <property type="entry name" value="PRK00714.1-5"/>
    <property type="match status" value="1"/>
</dbReference>
<dbReference type="InterPro" id="IPR020476">
    <property type="entry name" value="Nudix_hydrolase"/>
</dbReference>
<dbReference type="GO" id="GO:0008893">
    <property type="term" value="F:guanosine-3',5'-bis(diphosphate) 3'-diphosphatase activity"/>
    <property type="evidence" value="ECO:0007669"/>
    <property type="project" value="TreeGrafter"/>
</dbReference>
<feature type="domain" description="Nudix hydrolase" evidence="5">
    <location>
        <begin position="10"/>
        <end position="152"/>
    </location>
</feature>
<comment type="similarity">
    <text evidence="4">Belongs to the Nudix hydrolase family. RppH subfamily.</text>
</comment>
<dbReference type="InterPro" id="IPR020084">
    <property type="entry name" value="NUDIX_hydrolase_CS"/>
</dbReference>
<dbReference type="GO" id="GO:0034432">
    <property type="term" value="F:bis(5'-adenosyl)-pentaphosphatase activity"/>
    <property type="evidence" value="ECO:0007669"/>
    <property type="project" value="TreeGrafter"/>
</dbReference>
<name>A0A7X6H101_9RHOB</name>
<dbReference type="InterPro" id="IPR015797">
    <property type="entry name" value="NUDIX_hydrolase-like_dom_sf"/>
</dbReference>
<proteinExistence type="inferred from homology"/>
<comment type="cofactor">
    <cofactor evidence="1">
        <name>Mn(2+)</name>
        <dbReference type="ChEBI" id="CHEBI:29035"/>
    </cofactor>
</comment>
<evidence type="ECO:0000256" key="3">
    <source>
        <dbReference type="ARBA" id="ARBA00022801"/>
    </source>
</evidence>
<dbReference type="PRINTS" id="PR00502">
    <property type="entry name" value="NUDIXFAMILY"/>
</dbReference>
<dbReference type="HAMAP" id="MF_00298">
    <property type="entry name" value="Nudix_RppH"/>
    <property type="match status" value="1"/>
</dbReference>
<keyword evidence="7" id="KW-1185">Reference proteome</keyword>
<dbReference type="GO" id="GO:0019693">
    <property type="term" value="P:ribose phosphate metabolic process"/>
    <property type="evidence" value="ECO:0007669"/>
    <property type="project" value="TreeGrafter"/>
</dbReference>